<dbReference type="CDD" id="cd00448">
    <property type="entry name" value="YjgF_YER057c_UK114_family"/>
    <property type="match status" value="1"/>
</dbReference>
<dbReference type="InterPro" id="IPR035959">
    <property type="entry name" value="RutC-like_sf"/>
</dbReference>
<dbReference type="PANTHER" id="PTHR11803:SF58">
    <property type="entry name" value="PROTEIN HMF1-RELATED"/>
    <property type="match status" value="1"/>
</dbReference>
<organism evidence="2 3">
    <name type="scientific">Myxococcus xanthus</name>
    <dbReference type="NCBI Taxonomy" id="34"/>
    <lineage>
        <taxon>Bacteria</taxon>
        <taxon>Pseudomonadati</taxon>
        <taxon>Myxococcota</taxon>
        <taxon>Myxococcia</taxon>
        <taxon>Myxococcales</taxon>
        <taxon>Cystobacterineae</taxon>
        <taxon>Myxococcaceae</taxon>
        <taxon>Myxococcus</taxon>
    </lineage>
</organism>
<evidence type="ECO:0000256" key="1">
    <source>
        <dbReference type="ARBA" id="ARBA00010552"/>
    </source>
</evidence>
<dbReference type="EMBL" id="CP017174">
    <property type="protein sequence ID" value="QDE70210.1"/>
    <property type="molecule type" value="Genomic_DNA"/>
</dbReference>
<dbReference type="Proteomes" id="UP000320179">
    <property type="component" value="Chromosome"/>
</dbReference>
<protein>
    <submittedName>
        <fullName evidence="2">Enamine deaminase RidA</fullName>
    </submittedName>
</protein>
<dbReference type="InterPro" id="IPR006175">
    <property type="entry name" value="YjgF/YER057c/UK114"/>
</dbReference>
<dbReference type="SUPFAM" id="SSF55298">
    <property type="entry name" value="YjgF-like"/>
    <property type="match status" value="1"/>
</dbReference>
<dbReference type="Pfam" id="PF01042">
    <property type="entry name" value="Ribonuc_L-PSP"/>
    <property type="match status" value="1"/>
</dbReference>
<dbReference type="AlphaFoldDB" id="A0AAE6KUH3"/>
<reference evidence="2 3" key="1">
    <citation type="journal article" date="2019" name="Science">
        <title>Social genes are selection hotspots in kin groups of a soil microbe.</title>
        <authorList>
            <person name="Wielgoss S."/>
            <person name="Wolfensberger R."/>
            <person name="Sun L."/>
            <person name="Fiegna F."/>
            <person name="Velicer G.J."/>
        </authorList>
    </citation>
    <scope>NUCLEOTIDE SEQUENCE [LARGE SCALE GENOMIC DNA]</scope>
    <source>
        <strain evidence="2 3">MC3.5.9c15</strain>
    </source>
</reference>
<evidence type="ECO:0000313" key="2">
    <source>
        <dbReference type="EMBL" id="QDE70210.1"/>
    </source>
</evidence>
<proteinExistence type="inferred from homology"/>
<evidence type="ECO:0000313" key="3">
    <source>
        <dbReference type="Proteomes" id="UP000320179"/>
    </source>
</evidence>
<dbReference type="GO" id="GO:0005829">
    <property type="term" value="C:cytosol"/>
    <property type="evidence" value="ECO:0007669"/>
    <property type="project" value="TreeGrafter"/>
</dbReference>
<dbReference type="PANTHER" id="PTHR11803">
    <property type="entry name" value="2-IMINOBUTANOATE/2-IMINOPROPANOATE DEAMINASE RIDA"/>
    <property type="match status" value="1"/>
</dbReference>
<dbReference type="Gene3D" id="3.30.1330.40">
    <property type="entry name" value="RutC-like"/>
    <property type="match status" value="1"/>
</dbReference>
<gene>
    <name evidence="2" type="ORF">BHS09_26355</name>
</gene>
<comment type="similarity">
    <text evidence="1">Belongs to the RutC family.</text>
</comment>
<accession>A0AAE6KUH3</accession>
<name>A0AAE6KUH3_MYXXA</name>
<sequence length="126" mass="13080">MMKAINLPDRPAPQFYSQAIEVTDAKRTLYISGQVGVAPDGSVPQGVEAQARQALANLNTLLQQAGMTNRNIVKSTIYLTDAAHLPGFMAAGAGALASPPPATTLLIVKSLSDPALLIEIEAIAVG</sequence>
<dbReference type="GO" id="GO:0019239">
    <property type="term" value="F:deaminase activity"/>
    <property type="evidence" value="ECO:0007669"/>
    <property type="project" value="TreeGrafter"/>
</dbReference>
<dbReference type="RefSeq" id="WP_237077458.1">
    <property type="nucleotide sequence ID" value="NZ_CP017169.1"/>
</dbReference>